<dbReference type="OrthoDB" id="3163292at2759"/>
<dbReference type="PANTHER" id="PTHR31845">
    <property type="entry name" value="FINGER DOMAIN PROTEIN, PUTATIVE-RELATED"/>
    <property type="match status" value="1"/>
</dbReference>
<dbReference type="GO" id="GO:0006351">
    <property type="term" value="P:DNA-templated transcription"/>
    <property type="evidence" value="ECO:0007669"/>
    <property type="project" value="InterPro"/>
</dbReference>
<evidence type="ECO:0000256" key="1">
    <source>
        <dbReference type="ARBA" id="ARBA00004123"/>
    </source>
</evidence>
<gene>
    <name evidence="8" type="ORF">B0T10DRAFT_554765</name>
</gene>
<feature type="region of interest" description="Disordered" evidence="6">
    <location>
        <begin position="470"/>
        <end position="493"/>
    </location>
</feature>
<dbReference type="AlphaFoldDB" id="A0A9P9AXH4"/>
<evidence type="ECO:0000313" key="8">
    <source>
        <dbReference type="EMBL" id="KAH6900228.1"/>
    </source>
</evidence>
<evidence type="ECO:0000256" key="2">
    <source>
        <dbReference type="ARBA" id="ARBA00023015"/>
    </source>
</evidence>
<dbReference type="EMBL" id="JAGPYM010000001">
    <property type="protein sequence ID" value="KAH6900228.1"/>
    <property type="molecule type" value="Genomic_DNA"/>
</dbReference>
<dbReference type="Pfam" id="PF04082">
    <property type="entry name" value="Fungal_trans"/>
    <property type="match status" value="1"/>
</dbReference>
<evidence type="ECO:0000256" key="4">
    <source>
        <dbReference type="ARBA" id="ARBA00023163"/>
    </source>
</evidence>
<accession>A0A9P9AXH4</accession>
<dbReference type="Proteomes" id="UP000777438">
    <property type="component" value="Unassembled WGS sequence"/>
</dbReference>
<evidence type="ECO:0000259" key="7">
    <source>
        <dbReference type="SMART" id="SM00906"/>
    </source>
</evidence>
<reference evidence="8 9" key="1">
    <citation type="journal article" date="2021" name="Nat. Commun.">
        <title>Genetic determinants of endophytism in the Arabidopsis root mycobiome.</title>
        <authorList>
            <person name="Mesny F."/>
            <person name="Miyauchi S."/>
            <person name="Thiergart T."/>
            <person name="Pickel B."/>
            <person name="Atanasova L."/>
            <person name="Karlsson M."/>
            <person name="Huettel B."/>
            <person name="Barry K.W."/>
            <person name="Haridas S."/>
            <person name="Chen C."/>
            <person name="Bauer D."/>
            <person name="Andreopoulos W."/>
            <person name="Pangilinan J."/>
            <person name="LaButti K."/>
            <person name="Riley R."/>
            <person name="Lipzen A."/>
            <person name="Clum A."/>
            <person name="Drula E."/>
            <person name="Henrissat B."/>
            <person name="Kohler A."/>
            <person name="Grigoriev I.V."/>
            <person name="Martin F.M."/>
            <person name="Hacquard S."/>
        </authorList>
    </citation>
    <scope>NUCLEOTIDE SEQUENCE [LARGE SCALE GENOMIC DNA]</scope>
    <source>
        <strain evidence="8 9">MPI-CAGE-CH-0241</strain>
    </source>
</reference>
<keyword evidence="9" id="KW-1185">Reference proteome</keyword>
<organism evidence="8 9">
    <name type="scientific">Thelonectria olida</name>
    <dbReference type="NCBI Taxonomy" id="1576542"/>
    <lineage>
        <taxon>Eukaryota</taxon>
        <taxon>Fungi</taxon>
        <taxon>Dikarya</taxon>
        <taxon>Ascomycota</taxon>
        <taxon>Pezizomycotina</taxon>
        <taxon>Sordariomycetes</taxon>
        <taxon>Hypocreomycetidae</taxon>
        <taxon>Hypocreales</taxon>
        <taxon>Nectriaceae</taxon>
        <taxon>Thelonectria</taxon>
    </lineage>
</organism>
<evidence type="ECO:0000256" key="5">
    <source>
        <dbReference type="ARBA" id="ARBA00023242"/>
    </source>
</evidence>
<keyword evidence="4" id="KW-0804">Transcription</keyword>
<dbReference type="GO" id="GO:0005634">
    <property type="term" value="C:nucleus"/>
    <property type="evidence" value="ECO:0007669"/>
    <property type="project" value="UniProtKB-SubCell"/>
</dbReference>
<proteinExistence type="predicted"/>
<feature type="compositionally biased region" description="Basic and acidic residues" evidence="6">
    <location>
        <begin position="1"/>
        <end position="16"/>
    </location>
</feature>
<dbReference type="SMART" id="SM00906">
    <property type="entry name" value="Fungal_trans"/>
    <property type="match status" value="1"/>
</dbReference>
<evidence type="ECO:0000256" key="3">
    <source>
        <dbReference type="ARBA" id="ARBA00023125"/>
    </source>
</evidence>
<dbReference type="InterPro" id="IPR007219">
    <property type="entry name" value="XnlR_reg_dom"/>
</dbReference>
<sequence length="538" mass="60021">MNRELQELRSRQESDHVLSNSEPSTVNTSHSSQPASEELVHDDFDFYEDTVALDGVLVDSHLAIGAFQIFAEVFRPQLPLLEIINVRDIHVSQSFLFWTILVIVSSHLPGAPHQDVYTRLHEPYTKLLKEEALGVPLPLHKIQALIFLCAWPLPIEAQVKDPSWLYCGIAIQAARYMGLDREQPLPTTRSMGVTPGTRRARINTWLGCFYVGTSLSLHLGLQPPIDSDLDFAIIHTFLNEKTISFDFAAQVRIHLVIAKFTNILLQNTSDVVGSSLVRLVNGELDAIKSAFHDDDAGSLKLEFSILVTKLHFHALMITKSPLTSPSRELMLQAGLTAAMRIIYISSRPTRSTFSSLGDGDLLSVQRQRALPKTYYRGVAFATVFLITFFHLNASASQEERQSAASHISMAQSVFNTCSIDSLDEYARAARMFEILTRLPPGSADPNKLRLTHRMGVSILFNATRIADEARGRRTDSVENLEGKGGVPQSASQAQEAQLDMLYPMQQMGPAEFEMLRQLGWVDPLTNPFNVDSIYGPQY</sequence>
<protein>
    <recommendedName>
        <fullName evidence="7">Xylanolytic transcriptional activator regulatory domain-containing protein</fullName>
    </recommendedName>
</protein>
<dbReference type="GO" id="GO:0008270">
    <property type="term" value="F:zinc ion binding"/>
    <property type="evidence" value="ECO:0007669"/>
    <property type="project" value="InterPro"/>
</dbReference>
<evidence type="ECO:0000256" key="6">
    <source>
        <dbReference type="SAM" id="MobiDB-lite"/>
    </source>
</evidence>
<dbReference type="InterPro" id="IPR051089">
    <property type="entry name" value="prtT"/>
</dbReference>
<keyword evidence="5" id="KW-0539">Nucleus</keyword>
<evidence type="ECO:0000313" key="9">
    <source>
        <dbReference type="Proteomes" id="UP000777438"/>
    </source>
</evidence>
<comment type="caution">
    <text evidence="8">The sequence shown here is derived from an EMBL/GenBank/DDBJ whole genome shotgun (WGS) entry which is preliminary data.</text>
</comment>
<comment type="subcellular location">
    <subcellularLocation>
        <location evidence="1">Nucleus</location>
    </subcellularLocation>
</comment>
<feature type="domain" description="Xylanolytic transcriptional activator regulatory" evidence="7">
    <location>
        <begin position="163"/>
        <end position="241"/>
    </location>
</feature>
<feature type="region of interest" description="Disordered" evidence="6">
    <location>
        <begin position="1"/>
        <end position="35"/>
    </location>
</feature>
<name>A0A9P9AXH4_9HYPO</name>
<dbReference type="GO" id="GO:0000976">
    <property type="term" value="F:transcription cis-regulatory region binding"/>
    <property type="evidence" value="ECO:0007669"/>
    <property type="project" value="TreeGrafter"/>
</dbReference>
<feature type="compositionally biased region" description="Polar residues" evidence="6">
    <location>
        <begin position="17"/>
        <end position="35"/>
    </location>
</feature>
<dbReference type="GO" id="GO:0000981">
    <property type="term" value="F:DNA-binding transcription factor activity, RNA polymerase II-specific"/>
    <property type="evidence" value="ECO:0007669"/>
    <property type="project" value="TreeGrafter"/>
</dbReference>
<keyword evidence="2" id="KW-0805">Transcription regulation</keyword>
<keyword evidence="3" id="KW-0238">DNA-binding</keyword>
<dbReference type="PANTHER" id="PTHR31845:SF21">
    <property type="entry name" value="REGULATORY PROTEIN LEU3"/>
    <property type="match status" value="1"/>
</dbReference>
<dbReference type="CDD" id="cd12148">
    <property type="entry name" value="fungal_TF_MHR"/>
    <property type="match status" value="1"/>
</dbReference>